<name>A0A9N9AWJ8_FUNMO</name>
<comment type="caution">
    <text evidence="2">The sequence shown here is derived from an EMBL/GenBank/DDBJ whole genome shotgun (WGS) entry which is preliminary data.</text>
</comment>
<protein>
    <submittedName>
        <fullName evidence="2">1228_t:CDS:1</fullName>
    </submittedName>
</protein>
<sequence>MNGKLDGQKDVSSKKLCISVIIHMFIGSLYTLQPCKKWDVSIPLNDNLDANFLEETAGFLLIYYLRTFELFNNLFGTTGAFLMVPGYNILWALIYLFIGCISPASLSRMLMDRACAFLWTESI</sequence>
<reference evidence="2" key="1">
    <citation type="submission" date="2021-06" db="EMBL/GenBank/DDBJ databases">
        <authorList>
            <person name="Kallberg Y."/>
            <person name="Tangrot J."/>
            <person name="Rosling A."/>
        </authorList>
    </citation>
    <scope>NUCLEOTIDE SEQUENCE</scope>
    <source>
        <strain evidence="2">87-6 pot B 2015</strain>
    </source>
</reference>
<feature type="transmembrane region" description="Helical" evidence="1">
    <location>
        <begin position="16"/>
        <end position="33"/>
    </location>
</feature>
<proteinExistence type="predicted"/>
<keyword evidence="1" id="KW-0472">Membrane</keyword>
<keyword evidence="1" id="KW-1133">Transmembrane helix</keyword>
<dbReference type="Proteomes" id="UP000789375">
    <property type="component" value="Unassembled WGS sequence"/>
</dbReference>
<dbReference type="EMBL" id="CAJVPP010001265">
    <property type="protein sequence ID" value="CAG8544765.1"/>
    <property type="molecule type" value="Genomic_DNA"/>
</dbReference>
<evidence type="ECO:0000313" key="3">
    <source>
        <dbReference type="Proteomes" id="UP000789375"/>
    </source>
</evidence>
<evidence type="ECO:0000256" key="1">
    <source>
        <dbReference type="SAM" id="Phobius"/>
    </source>
</evidence>
<keyword evidence="3" id="KW-1185">Reference proteome</keyword>
<gene>
    <name evidence="2" type="ORF">FMOSSE_LOCUS6161</name>
</gene>
<feature type="transmembrane region" description="Helical" evidence="1">
    <location>
        <begin position="80"/>
        <end position="101"/>
    </location>
</feature>
<keyword evidence="1" id="KW-0812">Transmembrane</keyword>
<accession>A0A9N9AWJ8</accession>
<organism evidence="2 3">
    <name type="scientific">Funneliformis mosseae</name>
    <name type="common">Endomycorrhizal fungus</name>
    <name type="synonym">Glomus mosseae</name>
    <dbReference type="NCBI Taxonomy" id="27381"/>
    <lineage>
        <taxon>Eukaryota</taxon>
        <taxon>Fungi</taxon>
        <taxon>Fungi incertae sedis</taxon>
        <taxon>Mucoromycota</taxon>
        <taxon>Glomeromycotina</taxon>
        <taxon>Glomeromycetes</taxon>
        <taxon>Glomerales</taxon>
        <taxon>Glomeraceae</taxon>
        <taxon>Funneliformis</taxon>
    </lineage>
</organism>
<dbReference type="AlphaFoldDB" id="A0A9N9AWJ8"/>
<evidence type="ECO:0000313" key="2">
    <source>
        <dbReference type="EMBL" id="CAG8544765.1"/>
    </source>
</evidence>